<dbReference type="Proteomes" id="UP000887572">
    <property type="component" value="Unplaced"/>
</dbReference>
<name>A0A914GYL7_GLORO</name>
<sequence>MLTYRNYKYIINEKAFTVGGGSWDGGKTRVNFQLQLDIVPGSTGAAVVIETRIFGETRFSDPEKIVLPWKVAQNACLKCAVNELRSR</sequence>
<evidence type="ECO:0000313" key="2">
    <source>
        <dbReference type="WBParaSite" id="Gr19_v10_g11599.t1"/>
    </source>
</evidence>
<dbReference type="AlphaFoldDB" id="A0A914GYL7"/>
<proteinExistence type="predicted"/>
<keyword evidence="1" id="KW-1185">Reference proteome</keyword>
<reference evidence="2" key="1">
    <citation type="submission" date="2022-11" db="UniProtKB">
        <authorList>
            <consortium name="WormBaseParasite"/>
        </authorList>
    </citation>
    <scope>IDENTIFICATION</scope>
</reference>
<protein>
    <submittedName>
        <fullName evidence="2">Uncharacterized protein</fullName>
    </submittedName>
</protein>
<organism evidence="1 2">
    <name type="scientific">Globodera rostochiensis</name>
    <name type="common">Golden nematode worm</name>
    <name type="synonym">Heterodera rostochiensis</name>
    <dbReference type="NCBI Taxonomy" id="31243"/>
    <lineage>
        <taxon>Eukaryota</taxon>
        <taxon>Metazoa</taxon>
        <taxon>Ecdysozoa</taxon>
        <taxon>Nematoda</taxon>
        <taxon>Chromadorea</taxon>
        <taxon>Rhabditida</taxon>
        <taxon>Tylenchina</taxon>
        <taxon>Tylenchomorpha</taxon>
        <taxon>Tylenchoidea</taxon>
        <taxon>Heteroderidae</taxon>
        <taxon>Heteroderinae</taxon>
        <taxon>Globodera</taxon>
    </lineage>
</organism>
<evidence type="ECO:0000313" key="1">
    <source>
        <dbReference type="Proteomes" id="UP000887572"/>
    </source>
</evidence>
<dbReference type="WBParaSite" id="Gr19_v10_g11599.t1">
    <property type="protein sequence ID" value="Gr19_v10_g11599.t1"/>
    <property type="gene ID" value="Gr19_v10_g11599"/>
</dbReference>
<accession>A0A914GYL7</accession>